<dbReference type="AlphaFoldDB" id="A0A915IMX8"/>
<reference evidence="3" key="1">
    <citation type="submission" date="2022-11" db="UniProtKB">
        <authorList>
            <consortium name="WormBaseParasite"/>
        </authorList>
    </citation>
    <scope>IDENTIFICATION</scope>
</reference>
<protein>
    <submittedName>
        <fullName evidence="3">Uncharacterized protein</fullName>
    </submittedName>
</protein>
<evidence type="ECO:0000256" key="1">
    <source>
        <dbReference type="SAM" id="MobiDB-lite"/>
    </source>
</evidence>
<organism evidence="2 3">
    <name type="scientific">Romanomermis culicivorax</name>
    <name type="common">Nematode worm</name>
    <dbReference type="NCBI Taxonomy" id="13658"/>
    <lineage>
        <taxon>Eukaryota</taxon>
        <taxon>Metazoa</taxon>
        <taxon>Ecdysozoa</taxon>
        <taxon>Nematoda</taxon>
        <taxon>Enoplea</taxon>
        <taxon>Dorylaimia</taxon>
        <taxon>Mermithida</taxon>
        <taxon>Mermithoidea</taxon>
        <taxon>Mermithidae</taxon>
        <taxon>Romanomermis</taxon>
    </lineage>
</organism>
<dbReference type="Proteomes" id="UP000887565">
    <property type="component" value="Unplaced"/>
</dbReference>
<feature type="region of interest" description="Disordered" evidence="1">
    <location>
        <begin position="1"/>
        <end position="24"/>
    </location>
</feature>
<dbReference type="WBParaSite" id="nRc.2.0.1.t15326-RA">
    <property type="protein sequence ID" value="nRc.2.0.1.t15326-RA"/>
    <property type="gene ID" value="nRc.2.0.1.g15326"/>
</dbReference>
<keyword evidence="2" id="KW-1185">Reference proteome</keyword>
<proteinExistence type="predicted"/>
<sequence length="107" mass="11569">MEPQKVSLGGISPNSIPLASDRQRTVPNIQNTISGAGSGRYSTDDANAQCQSSSRSGFVYGRNVCLEYINCCQRTCLAKGMKPKGNCRHDTDRGFDAADTFCNCRPT</sequence>
<accession>A0A915IMX8</accession>
<name>A0A915IMX8_ROMCU</name>
<evidence type="ECO:0000313" key="2">
    <source>
        <dbReference type="Proteomes" id="UP000887565"/>
    </source>
</evidence>
<evidence type="ECO:0000313" key="3">
    <source>
        <dbReference type="WBParaSite" id="nRc.2.0.1.t15326-RA"/>
    </source>
</evidence>